<feature type="domain" description="CUB" evidence="6">
    <location>
        <begin position="55"/>
        <end position="178"/>
    </location>
</feature>
<dbReference type="EMBL" id="JARBDR010000923">
    <property type="protein sequence ID" value="KAJ8298450.1"/>
    <property type="molecule type" value="Genomic_DNA"/>
</dbReference>
<sequence>MSLGLIFGQGNEITIFRRFLIKERQTIMARLWNIRIVLQFSVFTIILFHKVHAQCSATDKTATENINSTFSMQTITNPGEHTYLPSLNCKWIIDSGSSGDRILLTLKYYYIEAGPGCSYDSLKILDGNTLTSTVLATLCGNQQDATETYTSSGRYLMLNFKSDFSVEYGGFEATYNSGTDQVWNWMFSPGGTTCKYVGCWISIFSRISWGCNVPTPQGLFWHRSVVDERFSHLNRLLLLASENCIFHIVAFTTPAPPVITQAPNVESGCGTHTLTASSAVQYLTSPSYPIFYTNNLDCSWLISAPTGYDIQINFQDFFTELSDGCTTDVLIIYDGDTTEFPVIGRFCGEYFADVNSTSNKLLLTFTTDESYTERGFELTFAIHLPCVDESVTTTNLNASSTIQYITSPGYPSNYANLFKAQWLIYNPTEDNDIILKVEDSRIEAVKHCIYDKVEVYKGPCTSYPLLAPTSLPLALIIGLIVGPILTIIILIAVICFIVKAHRTYKKKQKIARIADSKLSSGEPQPGSSTSYASTLKLPPVPVKLPPIDADLLYNTKNLKLPPIPIIAQQCSATDKSATENLNSTYSMQIITNPGEHTYLPILNCKWIIDSGDPNERILITLNYYYIEAGPGCSYDSLKILDAGDGCSETEELNVTMPDVGYISSPGFPTTVTPGAACSWIIRPSDSTDSTGTLLASYCAGRKTINSVQTTFVGFREIFISYSGFTTPAPPVVTQAPNVESECGTNTLTASTAVQYLTSPSYPVFYSNNLDCSWLISAPTGYDIQINFQDFFTELSDGCTTDVLVIYDGNTTKFPVIGRFCGETFADVNSTSNKLLLTFTTDESYTERGFELTFVAIERGIPACVDETVTTTFLNVSNTIQYITSPGYPSNYTRLYKAQWLIYNPTEDNDIIIKVEDSRIEAVKHCIYDKVEVYKGPCTSYPLLGRFCGVSEPTYYQDAGTYVLIVFTTDINVQFRGFNISYVLGDAPTSLPLLLIIGLIVGPILAIIILIAVICCIVKACRIYKRKQKKAKIADSKEPQPGTSTSDSPTYQLPPEIDTSVELPPIDADLLYNTKNLKLPPIPSKSKSGKYTKLKNKD</sequence>
<proteinExistence type="predicted"/>
<dbReference type="SMART" id="SM00042">
    <property type="entry name" value="CUB"/>
    <property type="match status" value="4"/>
</dbReference>
<evidence type="ECO:0000256" key="4">
    <source>
        <dbReference type="SAM" id="MobiDB-lite"/>
    </source>
</evidence>
<evidence type="ECO:0000313" key="7">
    <source>
        <dbReference type="EMBL" id="KAJ8298450.1"/>
    </source>
</evidence>
<organism evidence="7 8">
    <name type="scientific">Tegillarca granosa</name>
    <name type="common">Malaysian cockle</name>
    <name type="synonym">Anadara granosa</name>
    <dbReference type="NCBI Taxonomy" id="220873"/>
    <lineage>
        <taxon>Eukaryota</taxon>
        <taxon>Metazoa</taxon>
        <taxon>Spiralia</taxon>
        <taxon>Lophotrochozoa</taxon>
        <taxon>Mollusca</taxon>
        <taxon>Bivalvia</taxon>
        <taxon>Autobranchia</taxon>
        <taxon>Pteriomorphia</taxon>
        <taxon>Arcoida</taxon>
        <taxon>Arcoidea</taxon>
        <taxon>Arcidae</taxon>
        <taxon>Tegillarca</taxon>
    </lineage>
</organism>
<feature type="domain" description="CUB" evidence="6">
    <location>
        <begin position="570"/>
        <end position="721"/>
    </location>
</feature>
<comment type="caution">
    <text evidence="7">The sequence shown here is derived from an EMBL/GenBank/DDBJ whole genome shotgun (WGS) entry which is preliminary data.</text>
</comment>
<keyword evidence="2" id="KW-1015">Disulfide bond</keyword>
<dbReference type="PANTHER" id="PTHR24251:SF50">
    <property type="entry name" value="ATTRACTIN-LIKE 1A"/>
    <property type="match status" value="1"/>
</dbReference>
<evidence type="ECO:0000256" key="5">
    <source>
        <dbReference type="SAM" id="Phobius"/>
    </source>
</evidence>
<feature type="domain" description="CUB" evidence="6">
    <location>
        <begin position="386"/>
        <end position="534"/>
    </location>
</feature>
<dbReference type="PANTHER" id="PTHR24251">
    <property type="entry name" value="OVOCHYMASE-RELATED"/>
    <property type="match status" value="1"/>
</dbReference>
<feature type="compositionally biased region" description="Basic residues" evidence="4">
    <location>
        <begin position="1086"/>
        <end position="1097"/>
    </location>
</feature>
<keyword evidence="5" id="KW-0812">Transmembrane</keyword>
<keyword evidence="5" id="KW-1133">Transmembrane helix</keyword>
<dbReference type="SUPFAM" id="SSF49854">
    <property type="entry name" value="Spermadhesin, CUB domain"/>
    <property type="match status" value="6"/>
</dbReference>
<feature type="region of interest" description="Disordered" evidence="4">
    <location>
        <begin position="1075"/>
        <end position="1097"/>
    </location>
</feature>
<feature type="transmembrane region" description="Helical" evidence="5">
    <location>
        <begin position="473"/>
        <end position="498"/>
    </location>
</feature>
<accession>A0ABQ9E4L9</accession>
<dbReference type="InterPro" id="IPR035914">
    <property type="entry name" value="Sperma_CUB_dom_sf"/>
</dbReference>
<dbReference type="Proteomes" id="UP001217089">
    <property type="component" value="Unassembled WGS sequence"/>
</dbReference>
<feature type="domain" description="CUB" evidence="6">
    <location>
        <begin position="863"/>
        <end position="984"/>
    </location>
</feature>
<feature type="transmembrane region" description="Helical" evidence="5">
    <location>
        <begin position="992"/>
        <end position="1019"/>
    </location>
</feature>
<feature type="region of interest" description="Disordered" evidence="4">
    <location>
        <begin position="1033"/>
        <end position="1061"/>
    </location>
</feature>
<keyword evidence="5" id="KW-0472">Membrane</keyword>
<protein>
    <recommendedName>
        <fullName evidence="6">CUB domain-containing protein</fullName>
    </recommendedName>
</protein>
<evidence type="ECO:0000256" key="1">
    <source>
        <dbReference type="ARBA" id="ARBA00022737"/>
    </source>
</evidence>
<feature type="domain" description="CUB" evidence="6">
    <location>
        <begin position="269"/>
        <end position="383"/>
    </location>
</feature>
<reference evidence="7 8" key="1">
    <citation type="submission" date="2022-12" db="EMBL/GenBank/DDBJ databases">
        <title>Chromosome-level genome of Tegillarca granosa.</title>
        <authorList>
            <person name="Kim J."/>
        </authorList>
    </citation>
    <scope>NUCLEOTIDE SEQUENCE [LARGE SCALE GENOMIC DNA]</scope>
    <source>
        <strain evidence="7">Teg-2019</strain>
        <tissue evidence="7">Adductor muscle</tissue>
    </source>
</reference>
<evidence type="ECO:0000259" key="6">
    <source>
        <dbReference type="PROSITE" id="PS01180"/>
    </source>
</evidence>
<comment type="caution">
    <text evidence="3">Lacks conserved residue(s) required for the propagation of feature annotation.</text>
</comment>
<name>A0ABQ9E4L9_TEGGR</name>
<dbReference type="Pfam" id="PF00431">
    <property type="entry name" value="CUB"/>
    <property type="match status" value="5"/>
</dbReference>
<feature type="compositionally biased region" description="Polar residues" evidence="4">
    <location>
        <begin position="1040"/>
        <end position="1050"/>
    </location>
</feature>
<feature type="domain" description="CUB" evidence="6">
    <location>
        <begin position="742"/>
        <end position="856"/>
    </location>
</feature>
<dbReference type="Gene3D" id="2.60.120.290">
    <property type="entry name" value="Spermadhesin, CUB domain"/>
    <property type="match status" value="6"/>
</dbReference>
<dbReference type="PROSITE" id="PS01180">
    <property type="entry name" value="CUB"/>
    <property type="match status" value="6"/>
</dbReference>
<gene>
    <name evidence="7" type="ORF">KUTeg_024981</name>
</gene>
<evidence type="ECO:0000313" key="8">
    <source>
        <dbReference type="Proteomes" id="UP001217089"/>
    </source>
</evidence>
<evidence type="ECO:0000256" key="2">
    <source>
        <dbReference type="ARBA" id="ARBA00023157"/>
    </source>
</evidence>
<evidence type="ECO:0000256" key="3">
    <source>
        <dbReference type="PROSITE-ProRule" id="PRU00059"/>
    </source>
</evidence>
<keyword evidence="1" id="KW-0677">Repeat</keyword>
<keyword evidence="8" id="KW-1185">Reference proteome</keyword>
<dbReference type="CDD" id="cd00041">
    <property type="entry name" value="CUB"/>
    <property type="match status" value="5"/>
</dbReference>
<dbReference type="InterPro" id="IPR000859">
    <property type="entry name" value="CUB_dom"/>
</dbReference>